<evidence type="ECO:0000259" key="1">
    <source>
        <dbReference type="Pfam" id="PF06527"/>
    </source>
</evidence>
<comment type="caution">
    <text evidence="2">The sequence shown here is derived from an EMBL/GenBank/DDBJ whole genome shotgun (WGS) entry which is preliminary data.</text>
</comment>
<evidence type="ECO:0000313" key="3">
    <source>
        <dbReference type="Proteomes" id="UP001193035"/>
    </source>
</evidence>
<dbReference type="InterPro" id="IPR009492">
    <property type="entry name" value="TniQ"/>
</dbReference>
<protein>
    <recommendedName>
        <fullName evidence="1">TniQ domain-containing protein</fullName>
    </recommendedName>
</protein>
<organism evidence="2 3">
    <name type="scientific">Ruegeria sediminis</name>
    <dbReference type="NCBI Taxonomy" id="2583820"/>
    <lineage>
        <taxon>Bacteria</taxon>
        <taxon>Pseudomonadati</taxon>
        <taxon>Pseudomonadota</taxon>
        <taxon>Alphaproteobacteria</taxon>
        <taxon>Rhodobacterales</taxon>
        <taxon>Roseobacteraceae</taxon>
        <taxon>Ruegeria</taxon>
    </lineage>
</organism>
<proteinExistence type="predicted"/>
<reference evidence="2 3" key="1">
    <citation type="submission" date="2019-05" db="EMBL/GenBank/DDBJ databases">
        <title>Ruegeria sp. nov., isolated from tidal flat.</title>
        <authorList>
            <person name="Kim W."/>
        </authorList>
    </citation>
    <scope>NUCLEOTIDE SEQUENCE [LARGE SCALE GENOMIC DNA]</scope>
    <source>
        <strain evidence="2 3">CAU 1488</strain>
    </source>
</reference>
<evidence type="ECO:0000313" key="2">
    <source>
        <dbReference type="EMBL" id="TMV05671.1"/>
    </source>
</evidence>
<feature type="domain" description="TniQ" evidence="1">
    <location>
        <begin position="22"/>
        <end position="133"/>
    </location>
</feature>
<sequence length="620" mass="68278">MPGRTSGLLGHEVGILNAPILPYEKESLLGFLRRMSETQGYSDVGEFLAGFGWRYGRPMIEEIEEVEKCLGAPEGALSRISPRAASDAPLLSWQFQRNHCATICPVCVRESIPHQQSWQHALVTACTRHDVQLVSKCPLCQNAIDPNKGGYRSCGCGLPFENFPIKKADQFDLAISALISGEVHPARSKLPPSLAFTSPNDIARLLMFLAGDALDQKTGKPGKAPYPKTAHDAREFLAPLEKVLCSWPDGFVAEVEQRLLRTERNTAPARLGKWYQRLMAFQDPAYTSFHETLKHVVANHFTGPYFGGTASDRHKRSWISAAEAARLIGVRAERIVDAVSAGLIEGKIDHSGFGHRHTMLPRHVAESTKAERESLLDKTKTREFLGISKNQFSLLEEAGVLEKTQPENRGPLVDGKYSQHELEKLVQGIASRARVFEGEAVEFRKVNLRFTTDKTGVIAFYQAVASGEISPAANSTSGAFADFAFPEEQVRQFLENFRSGGGWTVQELARITGWKEQCIAHWCDAGLIEHELNSHSRGVSRIIYPEALAAFQGTFVQVSSLAKHLNTTSRSLLKKFEENGIETVGAFQDGKATRGLLVAMSEIAKGLDRSLVTPVAGKSK</sequence>
<gene>
    <name evidence="2" type="ORF">FGK63_16660</name>
</gene>
<name>A0ABY2WVE6_9RHOB</name>
<dbReference type="Pfam" id="PF06527">
    <property type="entry name" value="TniQ"/>
    <property type="match status" value="1"/>
</dbReference>
<accession>A0ABY2WVE6</accession>
<dbReference type="Proteomes" id="UP001193035">
    <property type="component" value="Unassembled WGS sequence"/>
</dbReference>
<keyword evidence="3" id="KW-1185">Reference proteome</keyword>
<dbReference type="EMBL" id="VCPD01000006">
    <property type="protein sequence ID" value="TMV05671.1"/>
    <property type="molecule type" value="Genomic_DNA"/>
</dbReference>